<keyword evidence="7" id="KW-0547">Nucleotide-binding</keyword>
<dbReference type="Gene3D" id="1.10.510.10">
    <property type="entry name" value="Transferase(Phosphotransferase) domain 1"/>
    <property type="match status" value="1"/>
</dbReference>
<dbReference type="EMBL" id="CACVBM020001101">
    <property type="protein sequence ID" value="CAA7031059.1"/>
    <property type="molecule type" value="Genomic_DNA"/>
</dbReference>
<evidence type="ECO:0000256" key="4">
    <source>
        <dbReference type="ARBA" id="ARBA00022679"/>
    </source>
</evidence>
<evidence type="ECO:0000259" key="15">
    <source>
        <dbReference type="PROSITE" id="PS50222"/>
    </source>
</evidence>
<evidence type="ECO:0000256" key="9">
    <source>
        <dbReference type="ARBA" id="ARBA00022777"/>
    </source>
</evidence>
<dbReference type="GO" id="GO:0004190">
    <property type="term" value="F:aspartic-type endopeptidase activity"/>
    <property type="evidence" value="ECO:0007669"/>
    <property type="project" value="UniProtKB-KW"/>
</dbReference>
<keyword evidence="9" id="KW-0418">Kinase</keyword>
<dbReference type="EC" id="2.7.11.1" evidence="1"/>
<keyword evidence="10" id="KW-0106">Calcium</keyword>
<dbReference type="Pfam" id="PF13499">
    <property type="entry name" value="EF-hand_7"/>
    <property type="match status" value="2"/>
</dbReference>
<dbReference type="InterPro" id="IPR013103">
    <property type="entry name" value="RVT_2"/>
</dbReference>
<dbReference type="InterPro" id="IPR036397">
    <property type="entry name" value="RNaseH_sf"/>
</dbReference>
<dbReference type="InterPro" id="IPR001584">
    <property type="entry name" value="Integrase_cat-core"/>
</dbReference>
<feature type="domain" description="EF-hand" evidence="15">
    <location>
        <begin position="100"/>
        <end position="135"/>
    </location>
</feature>
<dbReference type="InterPro" id="IPR002048">
    <property type="entry name" value="EF_hand_dom"/>
</dbReference>
<dbReference type="SMART" id="SM00054">
    <property type="entry name" value="EFh"/>
    <property type="match status" value="4"/>
</dbReference>
<dbReference type="InterPro" id="IPR029472">
    <property type="entry name" value="Copia-like_N"/>
</dbReference>
<feature type="domain" description="EF-hand" evidence="15">
    <location>
        <begin position="136"/>
        <end position="171"/>
    </location>
</feature>
<dbReference type="GO" id="GO:0005524">
    <property type="term" value="F:ATP binding"/>
    <property type="evidence" value="ECO:0007669"/>
    <property type="project" value="UniProtKB-KW"/>
</dbReference>
<gene>
    <name evidence="17" type="ORF">MERR_LOCUS18294</name>
</gene>
<proteinExistence type="predicted"/>
<dbReference type="OrthoDB" id="1936289at2759"/>
<dbReference type="FunFam" id="1.10.238.10:FF:000015">
    <property type="entry name" value="Calcium-dependent protein kinase 1"/>
    <property type="match status" value="1"/>
</dbReference>
<dbReference type="PANTHER" id="PTHR11439">
    <property type="entry name" value="GAG-POL-RELATED RETROTRANSPOSON"/>
    <property type="match status" value="1"/>
</dbReference>
<evidence type="ECO:0000256" key="11">
    <source>
        <dbReference type="ARBA" id="ARBA00022840"/>
    </source>
</evidence>
<reference evidence="17" key="1">
    <citation type="submission" date="2020-01" db="EMBL/GenBank/DDBJ databases">
        <authorList>
            <person name="Mishra B."/>
        </authorList>
    </citation>
    <scope>NUCLEOTIDE SEQUENCE [LARGE SCALE GENOMIC DNA]</scope>
</reference>
<dbReference type="SUPFAM" id="SSF53098">
    <property type="entry name" value="Ribonuclease H-like"/>
    <property type="match status" value="1"/>
</dbReference>
<feature type="domain" description="EF-hand" evidence="15">
    <location>
        <begin position="172"/>
        <end position="207"/>
    </location>
</feature>
<evidence type="ECO:0000256" key="5">
    <source>
        <dbReference type="ARBA" id="ARBA00022723"/>
    </source>
</evidence>
<dbReference type="InterPro" id="IPR043502">
    <property type="entry name" value="DNA/RNA_pol_sf"/>
</dbReference>
<keyword evidence="8" id="KW-0378">Hydrolase</keyword>
<dbReference type="Gene3D" id="3.30.420.10">
    <property type="entry name" value="Ribonuclease H-like superfamily/Ribonuclease H"/>
    <property type="match status" value="1"/>
</dbReference>
<dbReference type="GO" id="GO:0015074">
    <property type="term" value="P:DNA integration"/>
    <property type="evidence" value="ECO:0007669"/>
    <property type="project" value="InterPro"/>
</dbReference>
<evidence type="ECO:0000256" key="7">
    <source>
        <dbReference type="ARBA" id="ARBA00022741"/>
    </source>
</evidence>
<evidence type="ECO:0000259" key="16">
    <source>
        <dbReference type="PROSITE" id="PS50994"/>
    </source>
</evidence>
<dbReference type="Pfam" id="PF07727">
    <property type="entry name" value="RVT_2"/>
    <property type="match status" value="1"/>
</dbReference>
<dbReference type="SUPFAM" id="SSF56672">
    <property type="entry name" value="DNA/RNA polymerases"/>
    <property type="match status" value="1"/>
</dbReference>
<evidence type="ECO:0000313" key="17">
    <source>
        <dbReference type="EMBL" id="CAA7031059.1"/>
    </source>
</evidence>
<keyword evidence="18" id="KW-1185">Reference proteome</keyword>
<dbReference type="SUPFAM" id="SSF56112">
    <property type="entry name" value="Protein kinase-like (PK-like)"/>
    <property type="match status" value="1"/>
</dbReference>
<dbReference type="Pfam" id="PF22936">
    <property type="entry name" value="Pol_BBD"/>
    <property type="match status" value="1"/>
</dbReference>
<dbReference type="GO" id="GO:0003676">
    <property type="term" value="F:nucleic acid binding"/>
    <property type="evidence" value="ECO:0007669"/>
    <property type="project" value="InterPro"/>
</dbReference>
<keyword evidence="2" id="KW-0723">Serine/threonine-protein kinase</keyword>
<dbReference type="InterPro" id="IPR011009">
    <property type="entry name" value="Kinase-like_dom_sf"/>
</dbReference>
<feature type="compositionally biased region" description="Polar residues" evidence="14">
    <location>
        <begin position="993"/>
        <end position="1019"/>
    </location>
</feature>
<feature type="domain" description="EF-hand" evidence="15">
    <location>
        <begin position="208"/>
        <end position="243"/>
    </location>
</feature>
<keyword evidence="3" id="KW-0597">Phosphoprotein</keyword>
<dbReference type="GO" id="GO:0005509">
    <property type="term" value="F:calcium ion binding"/>
    <property type="evidence" value="ECO:0007669"/>
    <property type="project" value="InterPro"/>
</dbReference>
<dbReference type="GO" id="GO:0004674">
    <property type="term" value="F:protein serine/threonine kinase activity"/>
    <property type="evidence" value="ECO:0007669"/>
    <property type="project" value="UniProtKB-KW"/>
</dbReference>
<dbReference type="InterPro" id="IPR054722">
    <property type="entry name" value="PolX-like_BBD"/>
</dbReference>
<evidence type="ECO:0000256" key="13">
    <source>
        <dbReference type="ARBA" id="ARBA00048679"/>
    </source>
</evidence>
<dbReference type="Gene3D" id="1.10.238.10">
    <property type="entry name" value="EF-hand"/>
    <property type="match status" value="1"/>
</dbReference>
<evidence type="ECO:0000256" key="2">
    <source>
        <dbReference type="ARBA" id="ARBA00022527"/>
    </source>
</evidence>
<keyword evidence="6" id="KW-0677">Repeat</keyword>
<evidence type="ECO:0000256" key="10">
    <source>
        <dbReference type="ARBA" id="ARBA00022837"/>
    </source>
</evidence>
<keyword evidence="8" id="KW-0064">Aspartyl protease</keyword>
<dbReference type="Proteomes" id="UP000467841">
    <property type="component" value="Unassembled WGS sequence"/>
</dbReference>
<keyword evidence="8" id="KW-0645">Protease</keyword>
<feature type="compositionally biased region" description="Polar residues" evidence="14">
    <location>
        <begin position="586"/>
        <end position="602"/>
    </location>
</feature>
<dbReference type="SUPFAM" id="SSF47473">
    <property type="entry name" value="EF-hand"/>
    <property type="match status" value="1"/>
</dbReference>
<evidence type="ECO:0000256" key="12">
    <source>
        <dbReference type="ARBA" id="ARBA00047899"/>
    </source>
</evidence>
<organism evidence="17 18">
    <name type="scientific">Microthlaspi erraticum</name>
    <dbReference type="NCBI Taxonomy" id="1685480"/>
    <lineage>
        <taxon>Eukaryota</taxon>
        <taxon>Viridiplantae</taxon>
        <taxon>Streptophyta</taxon>
        <taxon>Embryophyta</taxon>
        <taxon>Tracheophyta</taxon>
        <taxon>Spermatophyta</taxon>
        <taxon>Magnoliopsida</taxon>
        <taxon>eudicotyledons</taxon>
        <taxon>Gunneridae</taxon>
        <taxon>Pentapetalae</taxon>
        <taxon>rosids</taxon>
        <taxon>malvids</taxon>
        <taxon>Brassicales</taxon>
        <taxon>Brassicaceae</taxon>
        <taxon>Coluteocarpeae</taxon>
        <taxon>Microthlaspi</taxon>
    </lineage>
</organism>
<dbReference type="InterPro" id="IPR011992">
    <property type="entry name" value="EF-hand-dom_pair"/>
</dbReference>
<dbReference type="InterPro" id="IPR012337">
    <property type="entry name" value="RNaseH-like_sf"/>
</dbReference>
<sequence>MLLLLHDVETEKAIFEQIIKGEVDFESQPWPSISESAKDLVRKMLTKDPKKRISAAQALDGEAPDKPIDSAVLSRMKQFRAMNKLKKLTLKVIAESLSEEEIKGLKTMFANMDTDQSGTITYEELKTGLAKLGSKLSEAEVKQLMEAADVDGNGTIDYIEFISATMHRYRLDRDEHLFKAFQYFDKDNSGFITMDELESAMKEYGMGDDEASIKEVIAEVDTDNDGRINYEEFCAMMRSGTSQAPQQSKILVLSLVFLLFNTSSVSWRRQIRLHRFRQWLRCERTISPYNLTAADNSGAVISHPILKTNNYDEWACGFKTALRSRKKFGFLDGTIPQPPVDSPDLEDWLTINALLVSWMKMTIDSELLTNISHRDVARDLWEHIRKQFSVSSGPKNQKMKADLATCKQEGTTVEAYYGKLNKIWDNINNYRPLRTCKCGRCVCNLGIEQEKDREDDMVQQFLYGLDETRFHTIRSSLTSRVPLPGLEEVYNIVRQEEDMLNNKQIREERPEVTAFATQSRPRFETGQEKFQGKGICKHCNCGGHSPENCFVVIGYPEWWGDRPRGRANSNTQSGRGRGKVSAGFNGEQSRNPSTYANAVTAGSPSLQRANRVITDRDRDAVSGLTDEQWRGVLKLLNAGRSDDTNVKSGEHETQTGKSSNSSSWILDTGASHHMTGKLNLLTDLRNISPVLIILADGNKRVAVREGTVRLGSRLILNSVFFVEGLTSDLISVGQMMDENYCVVQLADHFLVIQDRNTRMVTGVGKREDGSYYFRRVESVAAVNTSLKGSFDLWHKRLGHASAKLQTHVKTVRSDNGTEFLCMRDYFTQRGIQLETSCVGTPHQNGRVERKHRHILNIARALRFQSRLPIQFWGECILTAAYLINRTPSVLLQGKTPYELLYKAAPTYAHLRWRLFDLEENRVLVSRDVVFKESEFPYEDLVCEEDEREMGCTGQQALPNLSDLVEVIGLNNPAQLSPTQSGPPHQQDERPNESESPSGSLVHNTAPEVSSSSELQQTASVPLAAIPESEQLGRGRRKKQAPVTLKQFVTNTVTARSDPLISKSKSLYPIDHYIDYHRFSTVHKAFMAAVTAGVEPTSYNQAALDQVWREAMTAEMNSLQENKTFSIVMLPPGKRAIGCKWVYKIKYHSDGDIERYKARLVALGNRQQEGVDYDETFAPVAKMSTVRLFLGVAAARDWHVDLEEEVYMKLPQGFDCDDSTKVCRLRKSLYGLKQAPHCWFSKLSTALVEYGFKQSLSDYSLFIYNNNGACVHVLVYVDDLIVSGNYATSIDRFKAYLSSCFHMKDLGLLKNFLGIEVARNDQGFYLSQRKYVLDIISEMGLLGAKPSLFPMEQNHKLSLSTSPMLSDPEHYRRIVGRLIYLAVTRPELSYSVHILAQFMQHPRQDHWDAVIRVVRYLKLNPGQGILLSRFSNLQLHVIVIGLHATVSRSSAEAEYRAMAFLTQELVWLKRLLQDFGVSHDQPMSVFSDSKSAIALSVNPVQHEHTKHIEIDCHYIRDSILAGVVATTFVPSQQQLADILTKALGHREIHFFLRKLGICDVHAPT</sequence>
<dbReference type="PROSITE" id="PS50994">
    <property type="entry name" value="INTEGRASE"/>
    <property type="match status" value="1"/>
</dbReference>
<name>A0A6D2ITT6_9BRAS</name>
<evidence type="ECO:0000256" key="8">
    <source>
        <dbReference type="ARBA" id="ARBA00022750"/>
    </source>
</evidence>
<evidence type="ECO:0000256" key="14">
    <source>
        <dbReference type="SAM" id="MobiDB-lite"/>
    </source>
</evidence>
<comment type="catalytic activity">
    <reaction evidence="13">
        <text>L-seryl-[protein] + ATP = O-phospho-L-seryl-[protein] + ADP + H(+)</text>
        <dbReference type="Rhea" id="RHEA:17989"/>
        <dbReference type="Rhea" id="RHEA-COMP:9863"/>
        <dbReference type="Rhea" id="RHEA-COMP:11604"/>
        <dbReference type="ChEBI" id="CHEBI:15378"/>
        <dbReference type="ChEBI" id="CHEBI:29999"/>
        <dbReference type="ChEBI" id="CHEBI:30616"/>
        <dbReference type="ChEBI" id="CHEBI:83421"/>
        <dbReference type="ChEBI" id="CHEBI:456216"/>
        <dbReference type="EC" id="2.7.11.1"/>
    </reaction>
</comment>
<dbReference type="Pfam" id="PF14244">
    <property type="entry name" value="Retrotran_gag_3"/>
    <property type="match status" value="1"/>
</dbReference>
<dbReference type="PROSITE" id="PS50222">
    <property type="entry name" value="EF_HAND_2"/>
    <property type="match status" value="4"/>
</dbReference>
<evidence type="ECO:0000256" key="3">
    <source>
        <dbReference type="ARBA" id="ARBA00022553"/>
    </source>
</evidence>
<dbReference type="CDD" id="cd00051">
    <property type="entry name" value="EFh"/>
    <property type="match status" value="1"/>
</dbReference>
<keyword evidence="5" id="KW-0479">Metal-binding</keyword>
<evidence type="ECO:0000256" key="6">
    <source>
        <dbReference type="ARBA" id="ARBA00022737"/>
    </source>
</evidence>
<dbReference type="InterPro" id="IPR018247">
    <property type="entry name" value="EF_Hand_1_Ca_BS"/>
</dbReference>
<comment type="catalytic activity">
    <reaction evidence="12">
        <text>L-threonyl-[protein] + ATP = O-phospho-L-threonyl-[protein] + ADP + H(+)</text>
        <dbReference type="Rhea" id="RHEA:46608"/>
        <dbReference type="Rhea" id="RHEA-COMP:11060"/>
        <dbReference type="Rhea" id="RHEA-COMP:11605"/>
        <dbReference type="ChEBI" id="CHEBI:15378"/>
        <dbReference type="ChEBI" id="CHEBI:30013"/>
        <dbReference type="ChEBI" id="CHEBI:30616"/>
        <dbReference type="ChEBI" id="CHEBI:61977"/>
        <dbReference type="ChEBI" id="CHEBI:456216"/>
        <dbReference type="EC" id="2.7.11.1"/>
    </reaction>
</comment>
<protein>
    <recommendedName>
        <fullName evidence="1">non-specific serine/threonine protein kinase</fullName>
        <ecNumber evidence="1">2.7.11.1</ecNumber>
    </recommendedName>
</protein>
<dbReference type="PROSITE" id="PS00018">
    <property type="entry name" value="EF_HAND_1"/>
    <property type="match status" value="4"/>
</dbReference>
<feature type="region of interest" description="Disordered" evidence="14">
    <location>
        <begin position="640"/>
        <end position="664"/>
    </location>
</feature>
<feature type="region of interest" description="Disordered" evidence="14">
    <location>
        <begin position="972"/>
        <end position="1042"/>
    </location>
</feature>
<accession>A0A6D2ITT6</accession>
<dbReference type="CDD" id="cd09272">
    <property type="entry name" value="RNase_HI_RT_Ty1"/>
    <property type="match status" value="1"/>
</dbReference>
<feature type="region of interest" description="Disordered" evidence="14">
    <location>
        <begin position="564"/>
        <end position="602"/>
    </location>
</feature>
<evidence type="ECO:0000313" key="18">
    <source>
        <dbReference type="Proteomes" id="UP000467841"/>
    </source>
</evidence>
<comment type="caution">
    <text evidence="17">The sequence shown here is derived from an EMBL/GenBank/DDBJ whole genome shotgun (WGS) entry which is preliminary data.</text>
</comment>
<feature type="compositionally biased region" description="Basic and acidic residues" evidence="14">
    <location>
        <begin position="640"/>
        <end position="654"/>
    </location>
</feature>
<feature type="domain" description="Integrase catalytic" evidence="16">
    <location>
        <begin position="809"/>
        <end position="904"/>
    </location>
</feature>
<feature type="compositionally biased region" description="Polar residues" evidence="14">
    <location>
        <begin position="655"/>
        <end position="664"/>
    </location>
</feature>
<feature type="compositionally biased region" description="Polar residues" evidence="14">
    <location>
        <begin position="972"/>
        <end position="983"/>
    </location>
</feature>
<keyword evidence="4" id="KW-0808">Transferase</keyword>
<dbReference type="PANTHER" id="PTHR11439:SF462">
    <property type="match status" value="1"/>
</dbReference>
<evidence type="ECO:0000256" key="1">
    <source>
        <dbReference type="ARBA" id="ARBA00012513"/>
    </source>
</evidence>
<keyword evidence="11" id="KW-0067">ATP-binding</keyword>